<keyword evidence="8" id="KW-0133">Cell shape</keyword>
<feature type="transmembrane region" description="Helical" evidence="17">
    <location>
        <begin position="47"/>
        <end position="67"/>
    </location>
</feature>
<dbReference type="GO" id="GO:0009252">
    <property type="term" value="P:peptidoglycan biosynthetic process"/>
    <property type="evidence" value="ECO:0007669"/>
    <property type="project" value="UniProtKB-KW"/>
</dbReference>
<gene>
    <name evidence="18" type="ORF">UFOPK3774_00609</name>
</gene>
<evidence type="ECO:0000256" key="1">
    <source>
        <dbReference type="ARBA" id="ARBA00004651"/>
    </source>
</evidence>
<evidence type="ECO:0000256" key="6">
    <source>
        <dbReference type="ARBA" id="ARBA00022679"/>
    </source>
</evidence>
<keyword evidence="11 17" id="KW-0472">Membrane</keyword>
<feature type="transmembrane region" description="Helical" evidence="17">
    <location>
        <begin position="193"/>
        <end position="211"/>
    </location>
</feature>
<evidence type="ECO:0000256" key="13">
    <source>
        <dbReference type="ARBA" id="ARBA00023316"/>
    </source>
</evidence>
<keyword evidence="4" id="KW-0132">Cell division</keyword>
<feature type="transmembrane region" description="Helical" evidence="17">
    <location>
        <begin position="316"/>
        <end position="340"/>
    </location>
</feature>
<reference evidence="18" key="1">
    <citation type="submission" date="2020-05" db="EMBL/GenBank/DDBJ databases">
        <authorList>
            <person name="Chiriac C."/>
            <person name="Salcher M."/>
            <person name="Ghai R."/>
            <person name="Kavagutti S V."/>
        </authorList>
    </citation>
    <scope>NUCLEOTIDE SEQUENCE</scope>
</reference>
<keyword evidence="9" id="KW-0573">Peptidoglycan synthesis</keyword>
<keyword evidence="3" id="KW-1003">Cell membrane</keyword>
<dbReference type="EMBL" id="CAFBNG010000096">
    <property type="protein sequence ID" value="CAB4940325.1"/>
    <property type="molecule type" value="Genomic_DNA"/>
</dbReference>
<dbReference type="GO" id="GO:0051301">
    <property type="term" value="P:cell division"/>
    <property type="evidence" value="ECO:0007669"/>
    <property type="project" value="UniProtKB-KW"/>
</dbReference>
<evidence type="ECO:0000256" key="10">
    <source>
        <dbReference type="ARBA" id="ARBA00022989"/>
    </source>
</evidence>
<sequence>MSHRSVLAKPASNYYLLLISATALTALGMMMVVSASAVSSFESKGSVFSIALRQIIFLAIAIPGAYVASRLPLERWRSLAKVALFIALFLLVLPQLPGVGHLVNGNRNWISVGPVDIQPSEAAKFLLILWAAHMLAMRERSGRIQTQVLMAIGPGFAIACALILRGRDLGTAVIFVAIACGLLFIAGLGMKHFAGLVAFVGVGVGAMVIVAPNRLHRLQAVIDPFDPSVYKFAGWQPAHSLLGLGSGGLFGVGLGASRQKWGNLAEAHTDFIFSVIGEEFGLLGTLVVLALMIALIFSIFRIAMRAQDSLTKFTTAGIGCWIAAQTVINIGSALSVIPVVGVTLPLVSYGGSSLIVTIIAVGFVYGAARRDAGIMEGVRANSSVSA</sequence>
<dbReference type="GO" id="GO:0005886">
    <property type="term" value="C:plasma membrane"/>
    <property type="evidence" value="ECO:0007669"/>
    <property type="project" value="UniProtKB-SubCell"/>
</dbReference>
<dbReference type="InterPro" id="IPR001182">
    <property type="entry name" value="FtsW/RodA"/>
</dbReference>
<evidence type="ECO:0000256" key="3">
    <source>
        <dbReference type="ARBA" id="ARBA00022475"/>
    </source>
</evidence>
<keyword evidence="6" id="KW-0808">Transferase</keyword>
<evidence type="ECO:0000256" key="14">
    <source>
        <dbReference type="ARBA" id="ARBA00032370"/>
    </source>
</evidence>
<keyword evidence="7 17" id="KW-0812">Transmembrane</keyword>
<evidence type="ECO:0000313" key="18">
    <source>
        <dbReference type="EMBL" id="CAB4940325.1"/>
    </source>
</evidence>
<evidence type="ECO:0000256" key="7">
    <source>
        <dbReference type="ARBA" id="ARBA00022692"/>
    </source>
</evidence>
<keyword evidence="13" id="KW-0961">Cell wall biogenesis/degradation</keyword>
<comment type="subcellular location">
    <subcellularLocation>
        <location evidence="1">Cell membrane</location>
        <topology evidence="1">Multi-pass membrane protein</topology>
    </subcellularLocation>
</comment>
<dbReference type="EC" id="2.4.99.28" evidence="15"/>
<feature type="transmembrane region" description="Helical" evidence="17">
    <location>
        <begin position="170"/>
        <end position="188"/>
    </location>
</feature>
<dbReference type="AlphaFoldDB" id="A0A6J7JAK3"/>
<dbReference type="GO" id="GO:0015648">
    <property type="term" value="F:lipid-linked peptidoglycan transporter activity"/>
    <property type="evidence" value="ECO:0007669"/>
    <property type="project" value="TreeGrafter"/>
</dbReference>
<feature type="transmembrane region" description="Helical" evidence="17">
    <location>
        <begin position="280"/>
        <end position="304"/>
    </location>
</feature>
<feature type="transmembrane region" description="Helical" evidence="17">
    <location>
        <begin position="148"/>
        <end position="164"/>
    </location>
</feature>
<dbReference type="PANTHER" id="PTHR30474">
    <property type="entry name" value="CELL CYCLE PROTEIN"/>
    <property type="match status" value="1"/>
</dbReference>
<evidence type="ECO:0000256" key="8">
    <source>
        <dbReference type="ARBA" id="ARBA00022960"/>
    </source>
</evidence>
<evidence type="ECO:0000256" key="12">
    <source>
        <dbReference type="ARBA" id="ARBA00023306"/>
    </source>
</evidence>
<dbReference type="GO" id="GO:0008360">
    <property type="term" value="P:regulation of cell shape"/>
    <property type="evidence" value="ECO:0007669"/>
    <property type="project" value="UniProtKB-KW"/>
</dbReference>
<dbReference type="NCBIfam" id="TIGR02614">
    <property type="entry name" value="ftsW"/>
    <property type="match status" value="1"/>
</dbReference>
<evidence type="ECO:0000256" key="4">
    <source>
        <dbReference type="ARBA" id="ARBA00022618"/>
    </source>
</evidence>
<comment type="pathway">
    <text evidence="2">Cell wall biogenesis; peptidoglycan biosynthesis.</text>
</comment>
<evidence type="ECO:0000256" key="15">
    <source>
        <dbReference type="ARBA" id="ARBA00044770"/>
    </source>
</evidence>
<dbReference type="GO" id="GO:0071555">
    <property type="term" value="P:cell wall organization"/>
    <property type="evidence" value="ECO:0007669"/>
    <property type="project" value="UniProtKB-KW"/>
</dbReference>
<keyword evidence="12" id="KW-0131">Cell cycle</keyword>
<dbReference type="InterPro" id="IPR013437">
    <property type="entry name" value="FtsW"/>
</dbReference>
<keyword evidence="10 17" id="KW-1133">Transmembrane helix</keyword>
<evidence type="ECO:0000256" key="5">
    <source>
        <dbReference type="ARBA" id="ARBA00022676"/>
    </source>
</evidence>
<feature type="transmembrane region" description="Helical" evidence="17">
    <location>
        <begin position="346"/>
        <end position="368"/>
    </location>
</feature>
<dbReference type="PANTHER" id="PTHR30474:SF2">
    <property type="entry name" value="PEPTIDOGLYCAN GLYCOSYLTRANSFERASE FTSW-RELATED"/>
    <property type="match status" value="1"/>
</dbReference>
<proteinExistence type="predicted"/>
<accession>A0A6J7JAK3</accession>
<dbReference type="Pfam" id="PF01098">
    <property type="entry name" value="FTSW_RODA_SPOVE"/>
    <property type="match status" value="1"/>
</dbReference>
<organism evidence="18">
    <name type="scientific">freshwater metagenome</name>
    <dbReference type="NCBI Taxonomy" id="449393"/>
    <lineage>
        <taxon>unclassified sequences</taxon>
        <taxon>metagenomes</taxon>
        <taxon>ecological metagenomes</taxon>
    </lineage>
</organism>
<evidence type="ECO:0000256" key="17">
    <source>
        <dbReference type="SAM" id="Phobius"/>
    </source>
</evidence>
<feature type="transmembrane region" description="Helical" evidence="17">
    <location>
        <begin position="79"/>
        <end position="97"/>
    </location>
</feature>
<evidence type="ECO:0000256" key="11">
    <source>
        <dbReference type="ARBA" id="ARBA00023136"/>
    </source>
</evidence>
<protein>
    <recommendedName>
        <fullName evidence="15">peptidoglycan glycosyltransferase</fullName>
        <ecNumber evidence="15">2.4.99.28</ecNumber>
    </recommendedName>
    <alternativeName>
        <fullName evidence="14">Peptidoglycan polymerase</fullName>
    </alternativeName>
</protein>
<evidence type="ECO:0000256" key="9">
    <source>
        <dbReference type="ARBA" id="ARBA00022984"/>
    </source>
</evidence>
<dbReference type="GO" id="GO:0032153">
    <property type="term" value="C:cell division site"/>
    <property type="evidence" value="ECO:0007669"/>
    <property type="project" value="TreeGrafter"/>
</dbReference>
<evidence type="ECO:0000256" key="2">
    <source>
        <dbReference type="ARBA" id="ARBA00004752"/>
    </source>
</evidence>
<keyword evidence="5" id="KW-0328">Glycosyltransferase</keyword>
<dbReference type="GO" id="GO:0008955">
    <property type="term" value="F:peptidoglycan glycosyltransferase activity"/>
    <property type="evidence" value="ECO:0007669"/>
    <property type="project" value="UniProtKB-EC"/>
</dbReference>
<name>A0A6J7JAK3_9ZZZZ</name>
<comment type="catalytic activity">
    <reaction evidence="16">
        <text>[GlcNAc-(1-&gt;4)-Mur2Ac(oyl-L-Ala-gamma-D-Glu-L-Lys-D-Ala-D-Ala)](n)-di-trans,octa-cis-undecaprenyl diphosphate + beta-D-GlcNAc-(1-&gt;4)-Mur2Ac(oyl-L-Ala-gamma-D-Glu-L-Lys-D-Ala-D-Ala)-di-trans,octa-cis-undecaprenyl diphosphate = [GlcNAc-(1-&gt;4)-Mur2Ac(oyl-L-Ala-gamma-D-Glu-L-Lys-D-Ala-D-Ala)](n+1)-di-trans,octa-cis-undecaprenyl diphosphate + di-trans,octa-cis-undecaprenyl diphosphate + H(+)</text>
        <dbReference type="Rhea" id="RHEA:23708"/>
        <dbReference type="Rhea" id="RHEA-COMP:9602"/>
        <dbReference type="Rhea" id="RHEA-COMP:9603"/>
        <dbReference type="ChEBI" id="CHEBI:15378"/>
        <dbReference type="ChEBI" id="CHEBI:58405"/>
        <dbReference type="ChEBI" id="CHEBI:60033"/>
        <dbReference type="ChEBI" id="CHEBI:78435"/>
        <dbReference type="EC" id="2.4.99.28"/>
    </reaction>
</comment>
<evidence type="ECO:0000256" key="16">
    <source>
        <dbReference type="ARBA" id="ARBA00049902"/>
    </source>
</evidence>